<dbReference type="AlphaFoldDB" id="A0A1J5SQP0"/>
<dbReference type="Pfam" id="PF13517">
    <property type="entry name" value="FG-GAP_3"/>
    <property type="match status" value="3"/>
</dbReference>
<reference evidence="2" key="1">
    <citation type="submission" date="2016-10" db="EMBL/GenBank/DDBJ databases">
        <title>Sequence of Gallionella enrichment culture.</title>
        <authorList>
            <person name="Poehlein A."/>
            <person name="Muehling M."/>
            <person name="Daniel R."/>
        </authorList>
    </citation>
    <scope>NUCLEOTIDE SEQUENCE</scope>
</reference>
<dbReference type="Gene3D" id="2.130.10.130">
    <property type="entry name" value="Integrin alpha, N-terminal"/>
    <property type="match status" value="1"/>
</dbReference>
<dbReference type="PANTHER" id="PTHR46580:SF4">
    <property type="entry name" value="ATP_GTP-BINDING PROTEIN"/>
    <property type="match status" value="1"/>
</dbReference>
<comment type="caution">
    <text evidence="2">The sequence shown here is derived from an EMBL/GenBank/DDBJ whole genome shotgun (WGS) entry which is preliminary data.</text>
</comment>
<accession>A0A1J5SQP0</accession>
<dbReference type="PANTHER" id="PTHR46580">
    <property type="entry name" value="SENSOR KINASE-RELATED"/>
    <property type="match status" value="1"/>
</dbReference>
<dbReference type="InterPro" id="IPR013517">
    <property type="entry name" value="FG-GAP"/>
</dbReference>
<evidence type="ECO:0000313" key="2">
    <source>
        <dbReference type="EMBL" id="OIR06336.1"/>
    </source>
</evidence>
<dbReference type="InterPro" id="IPR028994">
    <property type="entry name" value="Integrin_alpha_N"/>
</dbReference>
<keyword evidence="1" id="KW-0732">Signal</keyword>
<organism evidence="2">
    <name type="scientific">mine drainage metagenome</name>
    <dbReference type="NCBI Taxonomy" id="410659"/>
    <lineage>
        <taxon>unclassified sequences</taxon>
        <taxon>metagenomes</taxon>
        <taxon>ecological metagenomes</taxon>
    </lineage>
</organism>
<protein>
    <submittedName>
        <fullName evidence="2">FG-GAP repeat protein</fullName>
    </submittedName>
</protein>
<dbReference type="EMBL" id="MLJW01000044">
    <property type="protein sequence ID" value="OIR06336.1"/>
    <property type="molecule type" value="Genomic_DNA"/>
</dbReference>
<proteinExistence type="predicted"/>
<sequence length="444" mass="48487">MPAPRRLTPRPLLALSAAGLLALLSGCNRGAAPDTATVAAEAPQVDDLGYMAATPIGHAPSGYPWIANLKCVDLDQDGLEDIVFCEAKENKVIWLRQLPGGKFEEHVLADDLRAPVHVQPVMGFSHPGRIDLLVASMGEVFPNNDKIGTIYILENDGHEHFIKHMIIDHVARVTDVQAGDFNEDGQLDLAVGQFGYDQGEIRWMERTGPWSFKSHNLLNLSGTINVCVADFTGHGHQDIAALVSQEWEEVFLFTNDGHGNFTSKVIFGSTNEDFASSNLSLCDLNQDGRPDLLYSNGDGFGPSPVPGPRPWHGVQWLENLGNGNFRFHRIGYLAGAYSPIAVDLDGDGKIDVVAVSAFNEWEKPTATSMVWFRNDGNEHFTPHVLAYNPTHLLTVDAGTFDKSGLPSLVTGAFFGNPPYDRISRILLWRHTGAKPVPDRPSPAP</sequence>
<dbReference type="SUPFAM" id="SSF69318">
    <property type="entry name" value="Integrin alpha N-terminal domain"/>
    <property type="match status" value="1"/>
</dbReference>
<dbReference type="PROSITE" id="PS51257">
    <property type="entry name" value="PROKAR_LIPOPROTEIN"/>
    <property type="match status" value="1"/>
</dbReference>
<name>A0A1J5SQP0_9ZZZZ</name>
<gene>
    <name evidence="2" type="ORF">GALL_115260</name>
</gene>
<evidence type="ECO:0000256" key="1">
    <source>
        <dbReference type="ARBA" id="ARBA00022729"/>
    </source>
</evidence>